<evidence type="ECO:0000313" key="1">
    <source>
        <dbReference type="EMBL" id="MBP3984368.1"/>
    </source>
</evidence>
<reference evidence="1" key="2">
    <citation type="submission" date="2021-03" db="EMBL/GenBank/DDBJ databases">
        <authorList>
            <person name="Cao W."/>
        </authorList>
    </citation>
    <scope>NUCLEOTIDE SEQUENCE</scope>
    <source>
        <strain evidence="1">110414</strain>
    </source>
</reference>
<dbReference type="RefSeq" id="WP_210536253.1">
    <property type="nucleotide sequence ID" value="NZ_JAGKTC010000002.1"/>
</dbReference>
<gene>
    <name evidence="1" type="ORF">J5837_07990</name>
</gene>
<name>A0A940X1S5_9GAMM</name>
<proteinExistence type="predicted"/>
<evidence type="ECO:0008006" key="3">
    <source>
        <dbReference type="Google" id="ProtNLM"/>
    </source>
</evidence>
<dbReference type="Proteomes" id="UP000673447">
    <property type="component" value="Unassembled WGS sequence"/>
</dbReference>
<organism evidence="1 2">
    <name type="scientific">Pseudoxanthomonas helianthi</name>
    <dbReference type="NCBI Taxonomy" id="1453541"/>
    <lineage>
        <taxon>Bacteria</taxon>
        <taxon>Pseudomonadati</taxon>
        <taxon>Pseudomonadota</taxon>
        <taxon>Gammaproteobacteria</taxon>
        <taxon>Lysobacterales</taxon>
        <taxon>Lysobacteraceae</taxon>
        <taxon>Pseudoxanthomonas</taxon>
    </lineage>
</organism>
<protein>
    <recommendedName>
        <fullName evidence="3">Lipoprotein</fullName>
    </recommendedName>
</protein>
<reference evidence="1" key="1">
    <citation type="journal article" date="2016" name="Int. J. Syst. Evol. Microbiol.">
        <title>Pseudoxanthomonas helianthi sp. nov., isolated from roots of Jerusalem artichoke (Helianthus tuberosus).</title>
        <authorList>
            <person name="Kittiwongwattana C."/>
            <person name="Thawai C."/>
        </authorList>
    </citation>
    <scope>NUCLEOTIDE SEQUENCE</scope>
    <source>
        <strain evidence="1">110414</strain>
    </source>
</reference>
<dbReference type="AlphaFoldDB" id="A0A940X1S5"/>
<comment type="caution">
    <text evidence="1">The sequence shown here is derived from an EMBL/GenBank/DDBJ whole genome shotgun (WGS) entry which is preliminary data.</text>
</comment>
<accession>A0A940X1S5</accession>
<evidence type="ECO:0000313" key="2">
    <source>
        <dbReference type="Proteomes" id="UP000673447"/>
    </source>
</evidence>
<dbReference type="EMBL" id="JAGKTC010000002">
    <property type="protein sequence ID" value="MBP3984368.1"/>
    <property type="molecule type" value="Genomic_DNA"/>
</dbReference>
<sequence length="122" mass="13415">MRRSIALLCLTFLLAACSPGTRTFVYRASENGEWRIDARIKVANGIADFECRHSFSGRCHYALFGDCQAGAGIDCEGKVLQRFSLAVNAHRRIAVLPDLRLCVSDRADQSDPVCNLDPPAKS</sequence>
<keyword evidence="2" id="KW-1185">Reference proteome</keyword>
<dbReference type="PROSITE" id="PS51257">
    <property type="entry name" value="PROKAR_LIPOPROTEIN"/>
    <property type="match status" value="1"/>
</dbReference>